<dbReference type="KEGG" id="csm:CSUB8521_0983"/>
<dbReference type="AlphaFoldDB" id="A0A0A8HAX7"/>
<dbReference type="HOGENOM" id="CLU_1674674_0_0_7"/>
<accession>A0A0A8HAX7</accession>
<name>A0A0A8HAX7_9BACT</name>
<proteinExistence type="predicted"/>
<gene>
    <name evidence="1" type="ORF">CSUB8521_0983</name>
</gene>
<dbReference type="EMBL" id="CP007772">
    <property type="protein sequence ID" value="AJC90820.1"/>
    <property type="molecule type" value="Genomic_DNA"/>
</dbReference>
<evidence type="ECO:0000313" key="1">
    <source>
        <dbReference type="EMBL" id="AJC90820.1"/>
    </source>
</evidence>
<evidence type="ECO:0000313" key="2">
    <source>
        <dbReference type="Proteomes" id="UP000031135"/>
    </source>
</evidence>
<organism evidence="1 2">
    <name type="scientific">Campylobacter subantarcticus LMG 24374</name>
    <dbReference type="NCBI Taxonomy" id="1388751"/>
    <lineage>
        <taxon>Bacteria</taxon>
        <taxon>Pseudomonadati</taxon>
        <taxon>Campylobacterota</taxon>
        <taxon>Epsilonproteobacteria</taxon>
        <taxon>Campylobacterales</taxon>
        <taxon>Campylobacteraceae</taxon>
        <taxon>Campylobacter</taxon>
    </lineage>
</organism>
<dbReference type="Proteomes" id="UP000031135">
    <property type="component" value="Chromosome"/>
</dbReference>
<dbReference type="RefSeq" id="WP_039663955.1">
    <property type="nucleotide sequence ID" value="NZ_CP007772.1"/>
</dbReference>
<reference evidence="1 2" key="1">
    <citation type="journal article" date="2014" name="Genome Biol. Evol.">
        <title>Comparative Genomics of the Campylobacter lari Group.</title>
        <authorList>
            <person name="Miller W.G."/>
            <person name="Yee E."/>
            <person name="Chapman M.H."/>
            <person name="Smith T.P."/>
            <person name="Bono J.L."/>
            <person name="Huynh S."/>
            <person name="Parker C.T."/>
            <person name="Vandamme P."/>
            <person name="Luong K."/>
            <person name="Korlach J."/>
        </authorList>
    </citation>
    <scope>NUCLEOTIDE SEQUENCE [LARGE SCALE GENOMIC DNA]</scope>
    <source>
        <strain evidence="1 2">LMG 24374</strain>
    </source>
</reference>
<sequence length="157" mass="18822">MKFLTSKSFNDESVFFVKLRAYQALQNMSIKSLEKFLIQKFFKQAVIKNKILVFYFTNTTALMEFNAKKELIKAQLRIIYKQNFELFYKNYMLIFKDIKAQLLILKNTQEKEVFKKEIFIEKSTGNFHIHDNVLKEKFLELQIIIKNNIKKDLNAKS</sequence>
<protein>
    <submittedName>
        <fullName evidence="1">Uncharacterized protein</fullName>
    </submittedName>
</protein>